<dbReference type="HOGENOM" id="CLU_025996_0_5_9"/>
<dbReference type="InterPro" id="IPR001173">
    <property type="entry name" value="Glyco_trans_2-like"/>
</dbReference>
<protein>
    <submittedName>
        <fullName evidence="2">Glycosyl transferase, family 2</fullName>
    </submittedName>
</protein>
<keyword evidence="3" id="KW-1185">Reference proteome</keyword>
<dbReference type="PANTHER" id="PTHR22916">
    <property type="entry name" value="GLYCOSYLTRANSFERASE"/>
    <property type="match status" value="1"/>
</dbReference>
<dbReference type="Gene3D" id="3.90.550.10">
    <property type="entry name" value="Spore Coat Polysaccharide Biosynthesis Protein SpsA, Chain A"/>
    <property type="match status" value="1"/>
</dbReference>
<dbReference type="eggNOG" id="COG1216">
    <property type="taxonomic scope" value="Bacteria"/>
</dbReference>
<organism evidence="2 3">
    <name type="scientific">Clostridium butyricum E4 str. BoNT E BL5262</name>
    <dbReference type="NCBI Taxonomy" id="632245"/>
    <lineage>
        <taxon>Bacteria</taxon>
        <taxon>Bacillati</taxon>
        <taxon>Bacillota</taxon>
        <taxon>Clostridia</taxon>
        <taxon>Eubacteriales</taxon>
        <taxon>Clostridiaceae</taxon>
        <taxon>Clostridium</taxon>
    </lineage>
</organism>
<gene>
    <name evidence="2" type="ORF">CLP_1363</name>
</gene>
<reference evidence="2 3" key="1">
    <citation type="submission" date="2009-08" db="EMBL/GenBank/DDBJ databases">
        <authorList>
            <person name="Shrivastava S."/>
            <person name="Brinkac L.B."/>
            <person name="Brown J.L."/>
            <person name="Bruce D.B."/>
            <person name="Detter C."/>
            <person name="Green L.D."/>
            <person name="Munk C.A."/>
            <person name="Rogers Y.C."/>
            <person name="Tapia R."/>
            <person name="Sims D.R."/>
            <person name="Smith L.A."/>
            <person name="Smith T.J."/>
            <person name="Sutton G."/>
            <person name="Brettin T."/>
        </authorList>
    </citation>
    <scope>NUCLEOTIDE SEQUENCE [LARGE SCALE GENOMIC DNA]</scope>
    <source>
        <strain evidence="3">E4 str. BoNT E BL5262</strain>
    </source>
</reference>
<evidence type="ECO:0000259" key="1">
    <source>
        <dbReference type="Pfam" id="PF00535"/>
    </source>
</evidence>
<dbReference type="RefSeq" id="WP_003412839.1">
    <property type="nucleotide sequence ID" value="NZ_ACOM01000005.1"/>
</dbReference>
<accession>C4IKC3</accession>
<dbReference type="Proteomes" id="UP000003081">
    <property type="component" value="Unassembled WGS sequence"/>
</dbReference>
<keyword evidence="2" id="KW-0808">Transferase</keyword>
<evidence type="ECO:0000313" key="3">
    <source>
        <dbReference type="Proteomes" id="UP000003081"/>
    </source>
</evidence>
<evidence type="ECO:0000313" key="2">
    <source>
        <dbReference type="EMBL" id="EEP53098.1"/>
    </source>
</evidence>
<dbReference type="AlphaFoldDB" id="C4IKC3"/>
<dbReference type="GO" id="GO:0016740">
    <property type="term" value="F:transferase activity"/>
    <property type="evidence" value="ECO:0007669"/>
    <property type="project" value="UniProtKB-KW"/>
</dbReference>
<feature type="domain" description="Glycosyltransferase 2-like" evidence="1">
    <location>
        <begin position="15"/>
        <end position="178"/>
    </location>
</feature>
<dbReference type="Pfam" id="PF00535">
    <property type="entry name" value="Glycos_transf_2"/>
    <property type="match status" value="1"/>
</dbReference>
<dbReference type="InterPro" id="IPR029044">
    <property type="entry name" value="Nucleotide-diphossugar_trans"/>
</dbReference>
<proteinExistence type="predicted"/>
<name>C4IKC3_CLOBU</name>
<comment type="caution">
    <text evidence="2">The sequence shown here is derived from an EMBL/GenBank/DDBJ whole genome shotgun (WGS) entry which is preliminary data.</text>
</comment>
<dbReference type="SUPFAM" id="SSF53448">
    <property type="entry name" value="Nucleotide-diphospho-sugar transferases"/>
    <property type="match status" value="1"/>
</dbReference>
<sequence length="355" mass="41815">MKEYDKINDVNYLVSVIIPTYKGSKNICRALRSIENQSYPNIEVIIVDDNGKKTEEQIKTETTIKAVKWNFNYKYIVHEINKNGAVARNTGIKLAKGNYICFLDDDDVYFPEKIKLSVECLEENKDIDACFSGVLLRRNEKFVDYIIPRKLENIQKELMFNGSMFGTGSNIFVRASVLGAVNGFDERYIRHQDLEFLLRVFEKFKYIVIPDILIIKDNDSFVNNIPKYWKMKETKAMYYNDFKFIIDRWSNKEQNDYYMQECASLLKDCFGVENKESIFDAVVNIKKYRKLTLKERLGVLLTGIKVKDKNIYYYLRSIYVKLLKRNLNLNFDILDKANKLINIYDDNKKKSVQTI</sequence>
<dbReference type="EMBL" id="ACOM01000005">
    <property type="protein sequence ID" value="EEP53098.1"/>
    <property type="molecule type" value="Genomic_DNA"/>
</dbReference>
<dbReference type="CDD" id="cd00761">
    <property type="entry name" value="Glyco_tranf_GTA_type"/>
    <property type="match status" value="1"/>
</dbReference>